<gene>
    <name evidence="1" type="ORF">Micbo1qcDRAFT_155545</name>
</gene>
<sequence>MHYIRIASVCAGVMMPPLLHESQEPYDAADSLPRLRTSWGRISRSARRTCSSLSPLLPPLRKESLETPRVRFAGLLWRVRRDYLIAVKIPGTRVLPDVEEESSPGAKCVAERGMQAKAGPMCDGSPMIASVMRCPSKTFLGWAPTATKQ</sequence>
<dbReference type="InParanoid" id="A0A136JI86"/>
<dbReference type="EMBL" id="KQ964245">
    <property type="protein sequence ID" value="KXJ96862.1"/>
    <property type="molecule type" value="Genomic_DNA"/>
</dbReference>
<dbReference type="AlphaFoldDB" id="A0A136JI86"/>
<dbReference type="Proteomes" id="UP000070501">
    <property type="component" value="Unassembled WGS sequence"/>
</dbReference>
<keyword evidence="2" id="KW-1185">Reference proteome</keyword>
<accession>A0A136JI86</accession>
<proteinExistence type="predicted"/>
<evidence type="ECO:0000313" key="1">
    <source>
        <dbReference type="EMBL" id="KXJ96862.1"/>
    </source>
</evidence>
<protein>
    <submittedName>
        <fullName evidence="1">Uncharacterized protein</fullName>
    </submittedName>
</protein>
<name>A0A136JI86_9PEZI</name>
<evidence type="ECO:0000313" key="2">
    <source>
        <dbReference type="Proteomes" id="UP000070501"/>
    </source>
</evidence>
<reference evidence="2" key="1">
    <citation type="submission" date="2016-02" db="EMBL/GenBank/DDBJ databases">
        <title>Draft genome sequence of Microdochium bolleyi, a fungal endophyte of beachgrass.</title>
        <authorList>
            <consortium name="DOE Joint Genome Institute"/>
            <person name="David A.S."/>
            <person name="May G."/>
            <person name="Haridas S."/>
            <person name="Lim J."/>
            <person name="Wang M."/>
            <person name="Labutti K."/>
            <person name="Lipzen A."/>
            <person name="Barry K."/>
            <person name="Grigoriev I.V."/>
        </authorList>
    </citation>
    <scope>NUCLEOTIDE SEQUENCE [LARGE SCALE GENOMIC DNA]</scope>
    <source>
        <strain evidence="2">J235TASD1</strain>
    </source>
</reference>
<organism evidence="1 2">
    <name type="scientific">Microdochium bolleyi</name>
    <dbReference type="NCBI Taxonomy" id="196109"/>
    <lineage>
        <taxon>Eukaryota</taxon>
        <taxon>Fungi</taxon>
        <taxon>Dikarya</taxon>
        <taxon>Ascomycota</taxon>
        <taxon>Pezizomycotina</taxon>
        <taxon>Sordariomycetes</taxon>
        <taxon>Xylariomycetidae</taxon>
        <taxon>Xylariales</taxon>
        <taxon>Microdochiaceae</taxon>
        <taxon>Microdochium</taxon>
    </lineage>
</organism>